<sequence length="437" mass="49319">MLPFETPEAFSLPGETQVPDQWWVVFEDPKLNALIDSAFEANLPLKIAWYQFQEAEALVNITASAKVPDVFLQLQSGLSRPEPDFVGGENTQLSLRSNYEVDLWGRIRYSVHAEEFRFIATYYDYKTAAVTLSGEVALAWFRLKATRIQLQLLDEQLITNEQVLALIRNRFASGQVRGVDILRQEQLIASTREQQIALELQQELLENQLSVLLGHPPADVLDAPAQLPDLPPLPLTGVPLQLVNRRPDVQSAFYRLQASDREVAAAISNKYPRLNFSLNAAVRSNSLIGLLESQAISIGSSVLAPIFYGGRLDAQVNQAEAIRQQLLNDYGQTVLIAFQEIEDALIQEAKQRQRIEVIQEQVELAEKTFGQLRVEYLNGSLPYLDVLVTLNQQQQLRRDLINAQLDLLEIRVALYRALAGGFDTERELLMEEIPENQ</sequence>
<comment type="subcellular location">
    <subcellularLocation>
        <location evidence="2">Cell membrane</location>
        <topology evidence="2">Lipid-anchor</topology>
    </subcellularLocation>
</comment>
<gene>
    <name evidence="4" type="ORF">ACFS7Z_03035</name>
</gene>
<dbReference type="Pfam" id="PF02321">
    <property type="entry name" value="OEP"/>
    <property type="match status" value="2"/>
</dbReference>
<dbReference type="Gene3D" id="1.20.1600.10">
    <property type="entry name" value="Outer membrane efflux proteins (OEP)"/>
    <property type="match status" value="1"/>
</dbReference>
<dbReference type="Gene3D" id="2.20.200.10">
    <property type="entry name" value="Outer membrane efflux proteins (OEP)"/>
    <property type="match status" value="1"/>
</dbReference>
<proteinExistence type="inferred from homology"/>
<keyword evidence="2" id="KW-0472">Membrane</keyword>
<keyword evidence="2" id="KW-0812">Transmembrane</keyword>
<protein>
    <submittedName>
        <fullName evidence="4">Efflux transporter outer membrane subunit</fullName>
    </submittedName>
</protein>
<comment type="similarity">
    <text evidence="1 2">Belongs to the outer membrane factor (OMF) (TC 1.B.17) family.</text>
</comment>
<dbReference type="InterPro" id="IPR003423">
    <property type="entry name" value="OMP_efflux"/>
</dbReference>
<accession>A0ABW6BQE2</accession>
<keyword evidence="2" id="KW-0564">Palmitate</keyword>
<keyword evidence="3" id="KW-0175">Coiled coil</keyword>
<keyword evidence="5" id="KW-1185">Reference proteome</keyword>
<dbReference type="SUPFAM" id="SSF56954">
    <property type="entry name" value="Outer membrane efflux proteins (OEP)"/>
    <property type="match status" value="1"/>
</dbReference>
<evidence type="ECO:0000256" key="1">
    <source>
        <dbReference type="ARBA" id="ARBA00007613"/>
    </source>
</evidence>
<evidence type="ECO:0000256" key="2">
    <source>
        <dbReference type="RuleBase" id="RU362097"/>
    </source>
</evidence>
<dbReference type="EMBL" id="JBHUOX010000002">
    <property type="protein sequence ID" value="MFD2999323.1"/>
    <property type="molecule type" value="Genomic_DNA"/>
</dbReference>
<evidence type="ECO:0000313" key="4">
    <source>
        <dbReference type="EMBL" id="MFD2999323.1"/>
    </source>
</evidence>
<organism evidence="4 5">
    <name type="scientific">Pontibacter toksunensis</name>
    <dbReference type="NCBI Taxonomy" id="1332631"/>
    <lineage>
        <taxon>Bacteria</taxon>
        <taxon>Pseudomonadati</taxon>
        <taxon>Bacteroidota</taxon>
        <taxon>Cytophagia</taxon>
        <taxon>Cytophagales</taxon>
        <taxon>Hymenobacteraceae</taxon>
        <taxon>Pontibacter</taxon>
    </lineage>
</organism>
<dbReference type="InterPro" id="IPR010131">
    <property type="entry name" value="MdtP/NodT-like"/>
</dbReference>
<evidence type="ECO:0000313" key="5">
    <source>
        <dbReference type="Proteomes" id="UP001597641"/>
    </source>
</evidence>
<keyword evidence="2" id="KW-1134">Transmembrane beta strand</keyword>
<keyword evidence="2" id="KW-0449">Lipoprotein</keyword>
<dbReference type="PANTHER" id="PTHR30203:SF33">
    <property type="entry name" value="BLR4455 PROTEIN"/>
    <property type="match status" value="1"/>
</dbReference>
<feature type="coiled-coil region" evidence="3">
    <location>
        <begin position="341"/>
        <end position="375"/>
    </location>
</feature>
<dbReference type="NCBIfam" id="TIGR01845">
    <property type="entry name" value="outer_NodT"/>
    <property type="match status" value="1"/>
</dbReference>
<name>A0ABW6BQE2_9BACT</name>
<evidence type="ECO:0000256" key="3">
    <source>
        <dbReference type="SAM" id="Coils"/>
    </source>
</evidence>
<dbReference type="Proteomes" id="UP001597641">
    <property type="component" value="Unassembled WGS sequence"/>
</dbReference>
<reference evidence="5" key="1">
    <citation type="journal article" date="2019" name="Int. J. Syst. Evol. Microbiol.">
        <title>The Global Catalogue of Microorganisms (GCM) 10K type strain sequencing project: providing services to taxonomists for standard genome sequencing and annotation.</title>
        <authorList>
            <consortium name="The Broad Institute Genomics Platform"/>
            <consortium name="The Broad Institute Genome Sequencing Center for Infectious Disease"/>
            <person name="Wu L."/>
            <person name="Ma J."/>
        </authorList>
    </citation>
    <scope>NUCLEOTIDE SEQUENCE [LARGE SCALE GENOMIC DNA]</scope>
    <source>
        <strain evidence="5">KCTC 23984</strain>
    </source>
</reference>
<dbReference type="PANTHER" id="PTHR30203">
    <property type="entry name" value="OUTER MEMBRANE CATION EFFLUX PROTEIN"/>
    <property type="match status" value="1"/>
</dbReference>
<comment type="caution">
    <text evidence="4">The sequence shown here is derived from an EMBL/GenBank/DDBJ whole genome shotgun (WGS) entry which is preliminary data.</text>
</comment>